<keyword evidence="4" id="KW-1185">Reference proteome</keyword>
<dbReference type="EMBL" id="FORX01000017">
    <property type="protein sequence ID" value="SFK22085.1"/>
    <property type="molecule type" value="Genomic_DNA"/>
</dbReference>
<evidence type="ECO:0000256" key="1">
    <source>
        <dbReference type="ARBA" id="ARBA00022729"/>
    </source>
</evidence>
<keyword evidence="1 2" id="KW-0732">Signal</keyword>
<feature type="signal peptide" evidence="2">
    <location>
        <begin position="1"/>
        <end position="21"/>
    </location>
</feature>
<name>A0A1I3XRE2_9BACT</name>
<dbReference type="InterPro" id="IPR028994">
    <property type="entry name" value="Integrin_alpha_N"/>
</dbReference>
<dbReference type="Proteomes" id="UP000198635">
    <property type="component" value="Unassembled WGS sequence"/>
</dbReference>
<gene>
    <name evidence="3" type="ORF">SAMN04488082_11749</name>
</gene>
<dbReference type="AlphaFoldDB" id="A0A1I3XRE2"/>
<evidence type="ECO:0000313" key="4">
    <source>
        <dbReference type="Proteomes" id="UP000198635"/>
    </source>
</evidence>
<dbReference type="Pfam" id="PF13517">
    <property type="entry name" value="FG-GAP_3"/>
    <property type="match status" value="1"/>
</dbReference>
<dbReference type="InterPro" id="IPR013517">
    <property type="entry name" value="FG-GAP"/>
</dbReference>
<reference evidence="4" key="1">
    <citation type="submission" date="2016-10" db="EMBL/GenBank/DDBJ databases">
        <authorList>
            <person name="Varghese N."/>
            <person name="Submissions S."/>
        </authorList>
    </citation>
    <scope>NUCLEOTIDE SEQUENCE [LARGE SCALE GENOMIC DNA]</scope>
    <source>
        <strain evidence="4">DSM 5918</strain>
    </source>
</reference>
<sequence>MFKRLLINLAVLLLCAAPALAQEAKTFAVLPFGVHGPQEYQYLSQGIQSMLTTRLTWPENFTPLDAGTVKKTVTSLPADSGAAEKIRQALGVDYLVWGSLTVMGQECSLDVNTIDPAGANQPRPTQTQLSKVIPTLETVAQDINTQVFGKPESAVAQAQPVVTPMNEALIVNETKAGTAYANPSLKYEDADSTMGRWRSQTLPFASRGMVVCDGDGDGQNEVFLMTSSSIIAYKIAEGQMRQVAEMDLPNGRNYVRLNSIDLNRDGRHELVIAAAAEQNPYSLIIGFDNGFSIQQDRIPYFLGVLNMPPTFSPTLVGQSVGRVKYMESQIHQMIKTGGKYELGPTVSLPQGGSVFNVTFLPVEDGHQVLVIDDYDRMRVYSSTGGLLTVTEETYAGSNLGIEYHPAALGLKAPSAKNSPQYTAYVPLRAIPCNLDRDKRYELIISRNISVSAQMFSNYRDYPQSEMHSLYWDGIGMSLQWKTARIKGTVTDYALADMDNDGVLDLVVNINSHTGMTGTAKKRTMVVAYPLDLSGADGVQKIKQ</sequence>
<evidence type="ECO:0000256" key="2">
    <source>
        <dbReference type="SAM" id="SignalP"/>
    </source>
</evidence>
<protein>
    <recommendedName>
        <fullName evidence="5">Repeat domain-containing protein</fullName>
    </recommendedName>
</protein>
<dbReference type="SUPFAM" id="SSF52964">
    <property type="entry name" value="TolB, N-terminal domain"/>
    <property type="match status" value="1"/>
</dbReference>
<dbReference type="STRING" id="52560.SAMN04488082_11749"/>
<feature type="chain" id="PRO_5011618573" description="Repeat domain-containing protein" evidence="2">
    <location>
        <begin position="22"/>
        <end position="543"/>
    </location>
</feature>
<accession>A0A1I3XRE2</accession>
<proteinExistence type="predicted"/>
<dbReference type="SUPFAM" id="SSF69318">
    <property type="entry name" value="Integrin alpha N-terminal domain"/>
    <property type="match status" value="1"/>
</dbReference>
<organism evidence="3 4">
    <name type="scientific">Desulfomicrobium apsheronum</name>
    <dbReference type="NCBI Taxonomy" id="52560"/>
    <lineage>
        <taxon>Bacteria</taxon>
        <taxon>Pseudomonadati</taxon>
        <taxon>Thermodesulfobacteriota</taxon>
        <taxon>Desulfovibrionia</taxon>
        <taxon>Desulfovibrionales</taxon>
        <taxon>Desulfomicrobiaceae</taxon>
        <taxon>Desulfomicrobium</taxon>
    </lineage>
</organism>
<dbReference type="OrthoDB" id="5422153at2"/>
<evidence type="ECO:0008006" key="5">
    <source>
        <dbReference type="Google" id="ProtNLM"/>
    </source>
</evidence>
<evidence type="ECO:0000313" key="3">
    <source>
        <dbReference type="EMBL" id="SFK22085.1"/>
    </source>
</evidence>
<dbReference type="RefSeq" id="WP_092377348.1">
    <property type="nucleotide sequence ID" value="NZ_FORX01000017.1"/>
</dbReference>